<dbReference type="PROSITE" id="PS50075">
    <property type="entry name" value="CARRIER"/>
    <property type="match status" value="1"/>
</dbReference>
<comment type="similarity">
    <text evidence="3">Belongs to the acyl carrier protein (ACP) family.</text>
</comment>
<organism evidence="5 6">
    <name type="scientific">Xenorhabdus anantnagensis</name>
    <dbReference type="NCBI Taxonomy" id="3025875"/>
    <lineage>
        <taxon>Bacteria</taxon>
        <taxon>Pseudomonadati</taxon>
        <taxon>Pseudomonadota</taxon>
        <taxon>Gammaproteobacteria</taxon>
        <taxon>Enterobacterales</taxon>
        <taxon>Morganellaceae</taxon>
        <taxon>Xenorhabdus</taxon>
    </lineage>
</organism>
<comment type="PTM">
    <text evidence="3">4'-phosphopantetheine is transferred from CoA to a specific serine of apo-ACP by AcpS. This modification is essential for activity because fatty acids are bound in thioester linkage to the sulfhydryl of the prosthetic group.</text>
</comment>
<comment type="subcellular location">
    <subcellularLocation>
        <location evidence="3">Cytoplasm</location>
    </subcellularLocation>
</comment>
<keyword evidence="3" id="KW-0444">Lipid biosynthesis</keyword>
<evidence type="ECO:0000259" key="4">
    <source>
        <dbReference type="PROSITE" id="PS50075"/>
    </source>
</evidence>
<feature type="modified residue" description="O-(pantetheine 4'-phosphoryl)serine" evidence="3">
    <location>
        <position position="40"/>
    </location>
</feature>
<dbReference type="InterPro" id="IPR036736">
    <property type="entry name" value="ACP-like_sf"/>
</dbReference>
<dbReference type="HAMAP" id="MF_01217">
    <property type="entry name" value="Acyl_carrier"/>
    <property type="match status" value="1"/>
</dbReference>
<dbReference type="Gene3D" id="1.10.1200.10">
    <property type="entry name" value="ACP-like"/>
    <property type="match status" value="1"/>
</dbReference>
<evidence type="ECO:0000256" key="1">
    <source>
        <dbReference type="ARBA" id="ARBA00022450"/>
    </source>
</evidence>
<proteinExistence type="inferred from homology"/>
<accession>A0ABT5LN69</accession>
<gene>
    <name evidence="3" type="primary">acpP</name>
    <name evidence="5" type="ORF">PSI14_02425</name>
</gene>
<name>A0ABT5LN69_9GAMM</name>
<dbReference type="InterPro" id="IPR009081">
    <property type="entry name" value="PP-bd_ACP"/>
</dbReference>
<evidence type="ECO:0000313" key="5">
    <source>
        <dbReference type="EMBL" id="MDC9595750.1"/>
    </source>
</evidence>
<dbReference type="Proteomes" id="UP001220225">
    <property type="component" value="Unassembled WGS sequence"/>
</dbReference>
<dbReference type="InterPro" id="IPR003231">
    <property type="entry name" value="ACP"/>
</dbReference>
<evidence type="ECO:0000256" key="3">
    <source>
        <dbReference type="HAMAP-Rule" id="MF_01217"/>
    </source>
</evidence>
<keyword evidence="6" id="KW-1185">Reference proteome</keyword>
<comment type="caution">
    <text evidence="5">The sequence shown here is derived from an EMBL/GenBank/DDBJ whole genome shotgun (WGS) entry which is preliminary data.</text>
</comment>
<dbReference type="Pfam" id="PF00550">
    <property type="entry name" value="PP-binding"/>
    <property type="match status" value="1"/>
</dbReference>
<sequence>MMEKQAIFQEISQLLVQLFELSPEDITPESRLYEDLELDSIDAVDMVVHLQKKTGRKIKPEAFKSVRTVQDVVDAVEQLLKEQSLKNQ</sequence>
<keyword evidence="3" id="KW-0275">Fatty acid biosynthesis</keyword>
<dbReference type="EMBL" id="JAQRFN010000002">
    <property type="protein sequence ID" value="MDC9595750.1"/>
    <property type="molecule type" value="Genomic_DNA"/>
</dbReference>
<keyword evidence="2 3" id="KW-0597">Phosphoprotein</keyword>
<comment type="pathway">
    <text evidence="3">Lipid metabolism; fatty acid biosynthesis.</text>
</comment>
<keyword evidence="3" id="KW-0963">Cytoplasm</keyword>
<evidence type="ECO:0000313" key="6">
    <source>
        <dbReference type="Proteomes" id="UP001220225"/>
    </source>
</evidence>
<dbReference type="SUPFAM" id="SSF47336">
    <property type="entry name" value="ACP-like"/>
    <property type="match status" value="1"/>
</dbReference>
<protein>
    <recommendedName>
        <fullName evidence="3">Acyl carrier protein</fullName>
        <shortName evidence="3">ACP</shortName>
    </recommendedName>
</protein>
<keyword evidence="3" id="KW-0443">Lipid metabolism</keyword>
<dbReference type="NCBIfam" id="NF003757">
    <property type="entry name" value="PRK05350.1"/>
    <property type="match status" value="1"/>
</dbReference>
<reference evidence="5 6" key="1">
    <citation type="submission" date="2023-02" db="EMBL/GenBank/DDBJ databases">
        <title>Entomopathogenic bacteria.</title>
        <authorList>
            <person name="Machado R.A."/>
        </authorList>
    </citation>
    <scope>NUCLEOTIDE SEQUENCE [LARGE SCALE GENOMIC DNA]</scope>
    <source>
        <strain evidence="5 6">XENO-2</strain>
    </source>
</reference>
<evidence type="ECO:0000256" key="2">
    <source>
        <dbReference type="ARBA" id="ARBA00022553"/>
    </source>
</evidence>
<keyword evidence="3" id="KW-0276">Fatty acid metabolism</keyword>
<feature type="domain" description="Carrier" evidence="4">
    <location>
        <begin position="5"/>
        <end position="80"/>
    </location>
</feature>
<comment type="function">
    <text evidence="3">Carrier of the growing fatty acid chain in fatty acid biosynthesis.</text>
</comment>
<keyword evidence="1 3" id="KW-0596">Phosphopantetheine</keyword>